<reference evidence="9 10" key="1">
    <citation type="submission" date="2023-06" db="EMBL/GenBank/DDBJ databases">
        <authorList>
            <person name="Ham H."/>
            <person name="Park D.S."/>
        </authorList>
    </citation>
    <scope>NUCLEOTIDE SEQUENCE [LARGE SCALE GENOMIC DNA]</scope>
    <source>
        <strain evidence="9 10">KACC 17005</strain>
    </source>
</reference>
<comment type="similarity">
    <text evidence="7">Belongs to the binding-protein-dependent transport system permease family.</text>
</comment>
<proteinExistence type="inferred from homology"/>
<evidence type="ECO:0000256" key="6">
    <source>
        <dbReference type="ARBA" id="ARBA00023136"/>
    </source>
</evidence>
<dbReference type="PANTHER" id="PTHR43386">
    <property type="entry name" value="OLIGOPEPTIDE TRANSPORT SYSTEM PERMEASE PROTEIN APPC"/>
    <property type="match status" value="1"/>
</dbReference>
<name>A0ABY9ASD8_PARCI</name>
<feature type="transmembrane region" description="Helical" evidence="7">
    <location>
        <begin position="258"/>
        <end position="280"/>
    </location>
</feature>
<evidence type="ECO:0000256" key="3">
    <source>
        <dbReference type="ARBA" id="ARBA00022475"/>
    </source>
</evidence>
<feature type="transmembrane region" description="Helical" evidence="7">
    <location>
        <begin position="33"/>
        <end position="52"/>
    </location>
</feature>
<dbReference type="SUPFAM" id="SSF161098">
    <property type="entry name" value="MetI-like"/>
    <property type="match status" value="1"/>
</dbReference>
<evidence type="ECO:0000256" key="1">
    <source>
        <dbReference type="ARBA" id="ARBA00004651"/>
    </source>
</evidence>
<comment type="subcellular location">
    <subcellularLocation>
        <location evidence="1 7">Cell membrane</location>
        <topology evidence="1 7">Multi-pass membrane protein</topology>
    </subcellularLocation>
</comment>
<feature type="domain" description="ABC transmembrane type-1" evidence="8">
    <location>
        <begin position="91"/>
        <end position="280"/>
    </location>
</feature>
<dbReference type="CDD" id="cd06261">
    <property type="entry name" value="TM_PBP2"/>
    <property type="match status" value="1"/>
</dbReference>
<dbReference type="InterPro" id="IPR035906">
    <property type="entry name" value="MetI-like_sf"/>
</dbReference>
<protein>
    <submittedName>
        <fullName evidence="9">ABC transporter permease subunit</fullName>
    </submittedName>
</protein>
<feature type="transmembrane region" description="Helical" evidence="7">
    <location>
        <begin position="211"/>
        <end position="238"/>
    </location>
</feature>
<evidence type="ECO:0000256" key="4">
    <source>
        <dbReference type="ARBA" id="ARBA00022692"/>
    </source>
</evidence>
<feature type="transmembrane region" description="Helical" evidence="7">
    <location>
        <begin position="126"/>
        <end position="149"/>
    </location>
</feature>
<sequence length="286" mass="29337">MTAVPSPPSAPPGAFDAVAQAPVRPAARAGRRWGLVVLGLLAAFAALGPALVGTDPARQSLADSLLPPGRAHWLGTDLFGRSTLARLAHAAQLSLGLALAASASAALPGVLLGVAASWRGGALDRWLVLLADAVLAVPGLLLVLLFATLAPGRHWALYLGLSLSLWVEYFRVSRAASRPVLAGDAVQASRLLGFGPAYLLRRHVLPALAPVLGTLLPFTAAQAVLALAALGFIGVGIQPPTAELGLMMTEALPHYEEAPWLIAAPVGLLAWLVLGMALVARPGEPA</sequence>
<evidence type="ECO:0000313" key="9">
    <source>
        <dbReference type="EMBL" id="WIY49801.1"/>
    </source>
</evidence>
<gene>
    <name evidence="9" type="ORF">QRO08_04280</name>
</gene>
<evidence type="ECO:0000259" key="8">
    <source>
        <dbReference type="PROSITE" id="PS50928"/>
    </source>
</evidence>
<dbReference type="PROSITE" id="PS50928">
    <property type="entry name" value="ABC_TM1"/>
    <property type="match status" value="1"/>
</dbReference>
<dbReference type="EMBL" id="CP127363">
    <property type="protein sequence ID" value="WIY49801.1"/>
    <property type="molecule type" value="Genomic_DNA"/>
</dbReference>
<dbReference type="InterPro" id="IPR000515">
    <property type="entry name" value="MetI-like"/>
</dbReference>
<dbReference type="InterPro" id="IPR050366">
    <property type="entry name" value="BP-dependent_transpt_permease"/>
</dbReference>
<dbReference type="PANTHER" id="PTHR43386:SF1">
    <property type="entry name" value="D,D-DIPEPTIDE TRANSPORT SYSTEM PERMEASE PROTEIN DDPC-RELATED"/>
    <property type="match status" value="1"/>
</dbReference>
<dbReference type="Gene3D" id="1.10.3720.10">
    <property type="entry name" value="MetI-like"/>
    <property type="match status" value="1"/>
</dbReference>
<evidence type="ECO:0000256" key="5">
    <source>
        <dbReference type="ARBA" id="ARBA00022989"/>
    </source>
</evidence>
<keyword evidence="10" id="KW-1185">Reference proteome</keyword>
<keyword evidence="6 7" id="KW-0472">Membrane</keyword>
<keyword evidence="5 7" id="KW-1133">Transmembrane helix</keyword>
<keyword evidence="3" id="KW-1003">Cell membrane</keyword>
<evidence type="ECO:0000256" key="2">
    <source>
        <dbReference type="ARBA" id="ARBA00022448"/>
    </source>
</evidence>
<evidence type="ECO:0000256" key="7">
    <source>
        <dbReference type="RuleBase" id="RU363032"/>
    </source>
</evidence>
<keyword evidence="4 7" id="KW-0812">Transmembrane</keyword>
<dbReference type="Proteomes" id="UP001242732">
    <property type="component" value="Chromosome"/>
</dbReference>
<accession>A0ABY9ASD8</accession>
<feature type="transmembrane region" description="Helical" evidence="7">
    <location>
        <begin position="93"/>
        <end position="114"/>
    </location>
</feature>
<dbReference type="RefSeq" id="WP_011797031.1">
    <property type="nucleotide sequence ID" value="NZ_CP023687.1"/>
</dbReference>
<evidence type="ECO:0000313" key="10">
    <source>
        <dbReference type="Proteomes" id="UP001242732"/>
    </source>
</evidence>
<keyword evidence="2 7" id="KW-0813">Transport</keyword>
<dbReference type="Pfam" id="PF00528">
    <property type="entry name" value="BPD_transp_1"/>
    <property type="match status" value="1"/>
</dbReference>
<organism evidence="9 10">
    <name type="scientific">Paracidovorax citrulli</name>
    <name type="common">Acidovorax citrulli</name>
    <dbReference type="NCBI Taxonomy" id="80869"/>
    <lineage>
        <taxon>Bacteria</taxon>
        <taxon>Pseudomonadati</taxon>
        <taxon>Pseudomonadota</taxon>
        <taxon>Betaproteobacteria</taxon>
        <taxon>Burkholderiales</taxon>
        <taxon>Comamonadaceae</taxon>
        <taxon>Paracidovorax</taxon>
    </lineage>
</organism>